<gene>
    <name evidence="8" type="ORF">BaRGS_00021319</name>
</gene>
<dbReference type="PROSITE" id="PS50041">
    <property type="entry name" value="C_TYPE_LECTIN_2"/>
    <property type="match status" value="2"/>
</dbReference>
<dbReference type="InterPro" id="IPR018378">
    <property type="entry name" value="C-type_lectin_CS"/>
</dbReference>
<dbReference type="Gene3D" id="2.60.120.260">
    <property type="entry name" value="Galactose-binding domain-like"/>
    <property type="match status" value="1"/>
</dbReference>
<evidence type="ECO:0000259" key="7">
    <source>
        <dbReference type="PROSITE" id="PS51212"/>
    </source>
</evidence>
<feature type="domain" description="C-type lectin" evidence="5">
    <location>
        <begin position="980"/>
        <end position="1098"/>
    </location>
</feature>
<feature type="domain" description="WSC" evidence="7">
    <location>
        <begin position="1100"/>
        <end position="1194"/>
    </location>
</feature>
<dbReference type="PROSITE" id="PS50022">
    <property type="entry name" value="FA58C_3"/>
    <property type="match status" value="1"/>
</dbReference>
<evidence type="ECO:0000313" key="8">
    <source>
        <dbReference type="EMBL" id="KAK7487478.1"/>
    </source>
</evidence>
<feature type="non-terminal residue" evidence="8">
    <location>
        <position position="1601"/>
    </location>
</feature>
<dbReference type="SMART" id="SM00321">
    <property type="entry name" value="WSC"/>
    <property type="match status" value="3"/>
</dbReference>
<dbReference type="InterPro" id="IPR016186">
    <property type="entry name" value="C-type_lectin-like/link_sf"/>
</dbReference>
<dbReference type="InterPro" id="IPR035976">
    <property type="entry name" value="Sushi/SCR/CCP_sf"/>
</dbReference>
<feature type="disulfide bond" evidence="3">
    <location>
        <begin position="122"/>
        <end position="165"/>
    </location>
</feature>
<dbReference type="SMART" id="SM00034">
    <property type="entry name" value="CLECT"/>
    <property type="match status" value="3"/>
</dbReference>
<dbReference type="EMBL" id="JACVVK020000164">
    <property type="protein sequence ID" value="KAK7487478.1"/>
    <property type="molecule type" value="Genomic_DNA"/>
</dbReference>
<dbReference type="Pfam" id="PF01822">
    <property type="entry name" value="WSC"/>
    <property type="match status" value="2"/>
</dbReference>
<keyword evidence="3" id="KW-0768">Sushi</keyword>
<dbReference type="PANTHER" id="PTHR45710:SF26">
    <property type="entry name" value="RH26557P"/>
    <property type="match status" value="1"/>
</dbReference>
<keyword evidence="2 3" id="KW-1015">Disulfide bond</keyword>
<dbReference type="Proteomes" id="UP001519460">
    <property type="component" value="Unassembled WGS sequence"/>
</dbReference>
<dbReference type="InterPro" id="IPR000436">
    <property type="entry name" value="Sushi_SCR_CCP_dom"/>
</dbReference>
<reference evidence="8 9" key="1">
    <citation type="journal article" date="2023" name="Sci. Data">
        <title>Genome assembly of the Korean intertidal mud-creeper Batillaria attramentaria.</title>
        <authorList>
            <person name="Patra A.K."/>
            <person name="Ho P.T."/>
            <person name="Jun S."/>
            <person name="Lee S.J."/>
            <person name="Kim Y."/>
            <person name="Won Y.J."/>
        </authorList>
    </citation>
    <scope>NUCLEOTIDE SEQUENCE [LARGE SCALE GENOMIC DNA]</scope>
    <source>
        <strain evidence="8">Wonlab-2016</strain>
    </source>
</reference>
<feature type="domain" description="Sushi" evidence="6">
    <location>
        <begin position="61"/>
        <end position="119"/>
    </location>
</feature>
<feature type="domain" description="WSC" evidence="7">
    <location>
        <begin position="876"/>
        <end position="968"/>
    </location>
</feature>
<feature type="domain" description="WSC" evidence="7">
    <location>
        <begin position="437"/>
        <end position="532"/>
    </location>
</feature>
<evidence type="ECO:0000259" key="5">
    <source>
        <dbReference type="PROSITE" id="PS50041"/>
    </source>
</evidence>
<dbReference type="InterPro" id="IPR000421">
    <property type="entry name" value="FA58C"/>
</dbReference>
<dbReference type="Gene3D" id="3.10.100.10">
    <property type="entry name" value="Mannose-Binding Protein A, subunit A"/>
    <property type="match status" value="3"/>
</dbReference>
<dbReference type="InterPro" id="IPR050828">
    <property type="entry name" value="C-type_lectin/matrix_domain"/>
</dbReference>
<dbReference type="InterPro" id="IPR016187">
    <property type="entry name" value="CTDL_fold"/>
</dbReference>
<dbReference type="SUPFAM" id="SSF57535">
    <property type="entry name" value="Complement control module/SCR domain"/>
    <property type="match status" value="4"/>
</dbReference>
<sequence length="1601" mass="175779">MDCPSPPVPTHMTFSHTGTSPGSYATYTCDPGYVHDVSNTVNLTCLATGVWDGPSVTCSPVDCGAPPYMENATATFVDTTYLSTAVYTCDDGLLATSPNATLMCSVDGTWTGDTLDCQPIDCGFPPNISRSFFDHTNITTGYLSQAVYTCHSGRYYTGGGVTLTCTDVNNAAVWDGLYYGRKYCPKLSSYVGCYPATLTPEGTYTRSECRAVCRGLNRAYAALRGDECACLDTIETAATGDENCTMMSSDDGSLYGGEPDLWSVFAAFRMYNREARTCKLLFEEGVHVSGMYYLIGDSSPTMCHFYDGTVCDPYWIGFGGSCYSWDLQYFNYSEAVDFCTLQDSVPVAINSRSESDFIRITHEAIEQFEDEDSWHIGLYDHFGVFARQWDDGSLFTYSGFAEAEPNEMHKKCTALKADNTWEDSPCVQNRTTICERPEGIYGCVSMPYADISAVDTFSDPEFMTLTLCFEVCRAQGAIYSGLAGSTCYCLTSLPPTHSKVPWNECGSPCPGNRYQLCGDPSGGATLTAFVLEDNVQPNAGSCLDLELQGITGPNLTISQGGVVSTANCTPELVIDDDEEMAAIFNDTASMGVFSFRFHWLLLKPEPGLTRWIVGLFKYGSKGLFRTSNGRPLGGMRLPESLDQQYMGCAETSPTDVLVLSDYHELTVLQCVELCRGRGDKFALLGQNPFRCYCSSTHPANTTRRCDKYCYRNTGQLCGGDQYSTVSAYKVDNTSCADVDPIQWMSVGENSTCFKLSNLSYAHTSSVSTCKTIDSSYRPASIRTLGELELLTALYWMLKEAYTPEGFHTGASDQFKMGTFSWADGWLFDPFVWDAYNPFLNYGTQFYVYTDLESLETVRLVNHKLGNEQRRVLCRHVPDYLGCYEKPTTPSPAIENYSSMGVTLCKQRCLAQDKDVALLDTGSCFCLDAADLGSMVSVSESDAGCDVACPANKLQSCGNSGRVRAYSVDNYTSCDAGYIGYRGKCYRFFPQTNRNANSAADFCRRVRGYLATPRDSDEASFLIRVIRGVPSLWNHTKWRIGILDPMDGDYQASSDGSIMRSEMWNGTRNSENTQCSSLDTQTGTWTKSACGQTLPFVCETSPVFLGCRDFTSSPTVTATFDLTLTSSSAQQCVALCYGQNTRYALLTQTKCSCMTYDALQGSSHTVVNCPAQCGDYFSQLCGKIGPFTYAVHDIDAYSYEDKTAWSCPEYRDYLVTARGHYPLYMDGISTMRTQCGYLGPKHDDILQTDAAAVAYTSSTNAANAHLARLNPEKIWWTSWKPVDTDLTPWLQISLSDYFLVKAISMTGKEGAAQSGHVTSFDVSEGLVSTSLTFYNGSLQGPPTRTALATRFLSAPFVAKVVRIHPTSWNVKAIMAVGLLGQRYKDFSYDDRYMGCFADPWHTLFESNHTATTFEACKDHCLGQRYPFFGLYVSSSGSDVCACAMAVGDYGILGDDSCNVTCLAMRCGNDVTNSVAVYRAYHKQCVDPPEVANTTRSEAYLVTPPAGVFNFGTTVTYTCITGHEFPDLTTVASITCLQNNTWSYLPHTGCQLVECPVPVQVPNSHMSSNGNLYGALTVHKCHNHFETATGATFVLSHCAANKV</sequence>
<dbReference type="SMART" id="SM00032">
    <property type="entry name" value="CCP"/>
    <property type="match status" value="4"/>
</dbReference>
<feature type="domain" description="WSC" evidence="7">
    <location>
        <begin position="642"/>
        <end position="729"/>
    </location>
</feature>
<feature type="domain" description="Sushi" evidence="6">
    <location>
        <begin position="1"/>
        <end position="60"/>
    </location>
</feature>
<dbReference type="Pfam" id="PF00754">
    <property type="entry name" value="F5_F8_type_C"/>
    <property type="match status" value="1"/>
</dbReference>
<organism evidence="8 9">
    <name type="scientific">Batillaria attramentaria</name>
    <dbReference type="NCBI Taxonomy" id="370345"/>
    <lineage>
        <taxon>Eukaryota</taxon>
        <taxon>Metazoa</taxon>
        <taxon>Spiralia</taxon>
        <taxon>Lophotrochozoa</taxon>
        <taxon>Mollusca</taxon>
        <taxon>Gastropoda</taxon>
        <taxon>Caenogastropoda</taxon>
        <taxon>Sorbeoconcha</taxon>
        <taxon>Cerithioidea</taxon>
        <taxon>Batillariidae</taxon>
        <taxon>Batillaria</taxon>
    </lineage>
</organism>
<dbReference type="InterPro" id="IPR002889">
    <property type="entry name" value="WSC_carb-bd"/>
</dbReference>
<evidence type="ECO:0000256" key="1">
    <source>
        <dbReference type="ARBA" id="ARBA00022729"/>
    </source>
</evidence>
<evidence type="ECO:0000256" key="3">
    <source>
        <dbReference type="PROSITE-ProRule" id="PRU00302"/>
    </source>
</evidence>
<comment type="caution">
    <text evidence="3">Lacks conserved residue(s) required for the propagation of feature annotation.</text>
</comment>
<dbReference type="Gene3D" id="2.10.70.10">
    <property type="entry name" value="Complement Module, domain 1"/>
    <property type="match status" value="3"/>
</dbReference>
<evidence type="ECO:0000313" key="9">
    <source>
        <dbReference type="Proteomes" id="UP001519460"/>
    </source>
</evidence>
<evidence type="ECO:0000259" key="4">
    <source>
        <dbReference type="PROSITE" id="PS50022"/>
    </source>
</evidence>
<keyword evidence="1" id="KW-0732">Signal</keyword>
<dbReference type="SUPFAM" id="SSF56436">
    <property type="entry name" value="C-type lectin-like"/>
    <property type="match status" value="3"/>
</dbReference>
<feature type="domain" description="F5/8 type C" evidence="4">
    <location>
        <begin position="1232"/>
        <end position="1380"/>
    </location>
</feature>
<dbReference type="PROSITE" id="PS50923">
    <property type="entry name" value="SUSHI"/>
    <property type="match status" value="4"/>
</dbReference>
<proteinExistence type="predicted"/>
<dbReference type="Pfam" id="PF00059">
    <property type="entry name" value="Lectin_C"/>
    <property type="match status" value="2"/>
</dbReference>
<feature type="domain" description="Sushi" evidence="6">
    <location>
        <begin position="1481"/>
        <end position="1550"/>
    </location>
</feature>
<dbReference type="InterPro" id="IPR001304">
    <property type="entry name" value="C-type_lectin-like"/>
</dbReference>
<feature type="domain" description="C-type lectin" evidence="5">
    <location>
        <begin position="318"/>
        <end position="435"/>
    </location>
</feature>
<dbReference type="CDD" id="cd00033">
    <property type="entry name" value="CCP"/>
    <property type="match status" value="2"/>
</dbReference>
<evidence type="ECO:0000259" key="6">
    <source>
        <dbReference type="PROSITE" id="PS50923"/>
    </source>
</evidence>
<dbReference type="PROSITE" id="PS51212">
    <property type="entry name" value="WSC"/>
    <property type="match status" value="4"/>
</dbReference>
<comment type="caution">
    <text evidence="8">The sequence shown here is derived from an EMBL/GenBank/DDBJ whole genome shotgun (WGS) entry which is preliminary data.</text>
</comment>
<evidence type="ECO:0000256" key="2">
    <source>
        <dbReference type="ARBA" id="ARBA00023157"/>
    </source>
</evidence>
<dbReference type="PANTHER" id="PTHR45710">
    <property type="entry name" value="C-TYPE LECTIN DOMAIN-CONTAINING PROTEIN 180"/>
    <property type="match status" value="1"/>
</dbReference>
<dbReference type="SUPFAM" id="SSF49785">
    <property type="entry name" value="Galactose-binding domain-like"/>
    <property type="match status" value="1"/>
</dbReference>
<name>A0ABD0KJT8_9CAEN</name>
<accession>A0ABD0KJT8</accession>
<protein>
    <submittedName>
        <fullName evidence="8">Uncharacterized protein</fullName>
    </submittedName>
</protein>
<dbReference type="PROSITE" id="PS00615">
    <property type="entry name" value="C_TYPE_LECTIN_1"/>
    <property type="match status" value="1"/>
</dbReference>
<dbReference type="CDD" id="cd00037">
    <property type="entry name" value="CLECT"/>
    <property type="match status" value="2"/>
</dbReference>
<dbReference type="InterPro" id="IPR008979">
    <property type="entry name" value="Galactose-bd-like_sf"/>
</dbReference>
<feature type="domain" description="Sushi" evidence="6">
    <location>
        <begin position="120"/>
        <end position="186"/>
    </location>
</feature>
<keyword evidence="9" id="KW-1185">Reference proteome</keyword>
<dbReference type="Pfam" id="PF00084">
    <property type="entry name" value="Sushi"/>
    <property type="match status" value="3"/>
</dbReference>